<dbReference type="SUPFAM" id="SSF52540">
    <property type="entry name" value="P-loop containing nucleoside triphosphate hydrolases"/>
    <property type="match status" value="2"/>
</dbReference>
<feature type="domain" description="Helicase ATP-binding" evidence="9">
    <location>
        <begin position="366"/>
        <end position="539"/>
    </location>
</feature>
<dbReference type="CDD" id="cd18008">
    <property type="entry name" value="DEXDc_SHPRH-like"/>
    <property type="match status" value="1"/>
</dbReference>
<dbReference type="InterPro" id="IPR050628">
    <property type="entry name" value="SNF2_RAD54_helicase_TF"/>
</dbReference>
<dbReference type="SMART" id="SM00490">
    <property type="entry name" value="HELICc"/>
    <property type="match status" value="1"/>
</dbReference>
<dbReference type="SMART" id="SM00487">
    <property type="entry name" value="DEXDc"/>
    <property type="match status" value="1"/>
</dbReference>
<keyword evidence="2" id="KW-0547">Nucleotide-binding</keyword>
<dbReference type="Proteomes" id="UP000605986">
    <property type="component" value="Unassembled WGS sequence"/>
</dbReference>
<feature type="domain" description="YrdC-like" evidence="8">
    <location>
        <begin position="976"/>
        <end position="1170"/>
    </location>
</feature>
<accession>A0A8H4KL30</accession>
<evidence type="ECO:0000256" key="2">
    <source>
        <dbReference type="ARBA" id="ARBA00022741"/>
    </source>
</evidence>
<evidence type="ECO:0000259" key="8">
    <source>
        <dbReference type="PROSITE" id="PS51163"/>
    </source>
</evidence>
<dbReference type="OrthoDB" id="448448at2759"/>
<feature type="domain" description="Helicase C-terminal" evidence="10">
    <location>
        <begin position="759"/>
        <end position="920"/>
    </location>
</feature>
<evidence type="ECO:0000256" key="3">
    <source>
        <dbReference type="ARBA" id="ARBA00022801"/>
    </source>
</evidence>
<dbReference type="InterPro" id="IPR049730">
    <property type="entry name" value="SNF2/RAD54-like_C"/>
</dbReference>
<dbReference type="GO" id="GO:0008094">
    <property type="term" value="F:ATP-dependent activity, acting on DNA"/>
    <property type="evidence" value="ECO:0007669"/>
    <property type="project" value="TreeGrafter"/>
</dbReference>
<sequence length="1210" mass="135236">MPPASYKRPSTTLNDSRTKKRAKGPNDDGGDASQEGSSSRPVESCDANTNLPALGGPSSPFLGISDDNQQQLTAQLIASATQAKTSKFEVAAASVSRASTPLKAYDVCFGMVMAKATCTQSNPLPQECRPVTLGFEGRLLRVQEETSNRRIAVMISNAFFQLVNECAVTLTANVCGKKPPVVYTSKEKVQTLSELDGVKFCSLRVIVYGFLQQKDEIAAILAKDELFLQHPGKTEFDRSVKYFNPHYLLPPGQDMPEVEKLTTYACCSRWSSKSRELQPSMPEHEQSQVLQIFNTAYQPKGALKMIEPSPRLVTKLKRHQEEALVMMIEKEAGIYENAQFPTIWVPHKSPRGDIRYQNIVTEVFKMSRPPPISGGILADEMGLGKTLSVLSLICHFLDVKEKCLDTSRDQPKTTLIVTPKSTIYSWEKQIKTHIHADKVRWLTYHGLKRHEVLGNIDAQDIVLTTYETLRSDRAKESPLFEHDWARVVLDEAHKIRNSSSQIFGVVSRIQTQSRWCLTGTPIQNSLDDFGALLAFVKVPPLETKEHFEQYITHPIKKSRTKGFAVLRKVVAATCLRRTKAAYGHMLSLPPKTERVEVIEMDRNDRRLYEFFKRFSYLTAGLDKTSKKKPATNILVLISMLRLICNHGEALLPEAALKAWNERDSSNLTWEVLEANIKRCISCKFEVEELETSDSLTEELGCGHIICGSCTLKSQSSASLIPCPKCKSAANTTTLVTRTNPSLSQAITQNAPKIYHPSAKVQALIRNINSRDKRAQSRMEQPKSVVFSYWTKMLDLIGSALKNKGFQYQRIDGQSSMSQRKKALETFGSDSECNIMLASIGAAGEGIDLTAASTVHIIEPHWNPMAEAQAVDRVHRIGQQKDVDVIRYIVNHSIEEYVQWMQRDKQRLITQSLSVSEEKLEDVNEARWKPQQVTVIWSQIRQIRRIKRIKNMSSNNAFSSSASSRVTPRPGELPHAKRDALRAFEVLKNGGVIIAPTDVGYGMMASNVEAIEKIFTAKKRKAGHSMGVIGTCDLLTRLTDLPTEKFNVVRTFTEELGLTIAVVAKMKESAAKLIPSIDRVAKNGTLGIAIGEGPFSRELARLNDENGLIMIGSSANLTGQGQKFRVEDIEPEILQEVDLVIDYGRQKWHLYGRAGTILDLDIERVLRIGANYESIREKLVDWFGWVAPEDPEYDMTGKKTAGFSTKLSPDA</sequence>
<dbReference type="InterPro" id="IPR000330">
    <property type="entry name" value="SNF2_N"/>
</dbReference>
<dbReference type="InterPro" id="IPR001650">
    <property type="entry name" value="Helicase_C-like"/>
</dbReference>
<comment type="caution">
    <text evidence="11">The sequence shown here is derived from an EMBL/GenBank/DDBJ whole genome shotgun (WGS) entry which is preliminary data.</text>
</comment>
<dbReference type="CDD" id="cd18793">
    <property type="entry name" value="SF2_C_SNF"/>
    <property type="match status" value="1"/>
</dbReference>
<evidence type="ECO:0000259" key="7">
    <source>
        <dbReference type="PROSITE" id="PS50089"/>
    </source>
</evidence>
<evidence type="ECO:0000313" key="12">
    <source>
        <dbReference type="Proteomes" id="UP000605986"/>
    </source>
</evidence>
<dbReference type="GO" id="GO:0005634">
    <property type="term" value="C:nucleus"/>
    <property type="evidence" value="ECO:0007669"/>
    <property type="project" value="TreeGrafter"/>
</dbReference>
<gene>
    <name evidence="11" type="ORF">F53441_5022</name>
</gene>
<dbReference type="Gene3D" id="3.40.50.300">
    <property type="entry name" value="P-loop containing nucleotide triphosphate hydrolases"/>
    <property type="match status" value="1"/>
</dbReference>
<dbReference type="PANTHER" id="PTHR45626:SF52">
    <property type="entry name" value="SINGLE-STRANDED DNA-DEPENDENT ATPASE (EUROFUNG)"/>
    <property type="match status" value="1"/>
</dbReference>
<keyword evidence="5" id="KW-0862">Zinc</keyword>
<dbReference type="GO" id="GO:0003725">
    <property type="term" value="F:double-stranded RNA binding"/>
    <property type="evidence" value="ECO:0007669"/>
    <property type="project" value="InterPro"/>
</dbReference>
<dbReference type="InterPro" id="IPR014001">
    <property type="entry name" value="Helicase_ATP-bd"/>
</dbReference>
<feature type="region of interest" description="Disordered" evidence="6">
    <location>
        <begin position="1"/>
        <end position="65"/>
    </location>
</feature>
<dbReference type="Gene3D" id="3.90.870.10">
    <property type="entry name" value="DHBP synthase"/>
    <property type="match status" value="1"/>
</dbReference>
<dbReference type="GO" id="GO:0016787">
    <property type="term" value="F:hydrolase activity"/>
    <property type="evidence" value="ECO:0007669"/>
    <property type="project" value="UniProtKB-KW"/>
</dbReference>
<evidence type="ECO:0000313" key="11">
    <source>
        <dbReference type="EMBL" id="KAF4452090.1"/>
    </source>
</evidence>
<feature type="domain" description="RING-type" evidence="7">
    <location>
        <begin position="679"/>
        <end position="726"/>
    </location>
</feature>
<evidence type="ECO:0000256" key="5">
    <source>
        <dbReference type="PROSITE-ProRule" id="PRU00175"/>
    </source>
</evidence>
<dbReference type="Gene3D" id="3.40.50.10810">
    <property type="entry name" value="Tandem AAA-ATPase domain"/>
    <property type="match status" value="1"/>
</dbReference>
<dbReference type="Pfam" id="PF00271">
    <property type="entry name" value="Helicase_C"/>
    <property type="match status" value="1"/>
</dbReference>
<dbReference type="Pfam" id="PF00176">
    <property type="entry name" value="SNF2-rel_dom"/>
    <property type="match status" value="1"/>
</dbReference>
<dbReference type="InterPro" id="IPR038718">
    <property type="entry name" value="SNF2-like_sf"/>
</dbReference>
<keyword evidence="5" id="KW-0479">Metal-binding</keyword>
<dbReference type="InterPro" id="IPR027417">
    <property type="entry name" value="P-loop_NTPase"/>
</dbReference>
<keyword evidence="3" id="KW-0378">Hydrolase</keyword>
<keyword evidence="12" id="KW-1185">Reference proteome</keyword>
<evidence type="ECO:0000256" key="4">
    <source>
        <dbReference type="ARBA" id="ARBA00022840"/>
    </source>
</evidence>
<keyword evidence="4" id="KW-0067">ATP-binding</keyword>
<dbReference type="PROSITE" id="PS51192">
    <property type="entry name" value="HELICASE_ATP_BIND_1"/>
    <property type="match status" value="1"/>
</dbReference>
<dbReference type="PROSITE" id="PS51194">
    <property type="entry name" value="HELICASE_CTER"/>
    <property type="match status" value="1"/>
</dbReference>
<dbReference type="InterPro" id="IPR001841">
    <property type="entry name" value="Znf_RING"/>
</dbReference>
<dbReference type="AlphaFoldDB" id="A0A8H4KL30"/>
<dbReference type="Pfam" id="PF01300">
    <property type="entry name" value="Sua5_yciO_yrdC"/>
    <property type="match status" value="1"/>
</dbReference>
<feature type="compositionally biased region" description="Polar residues" evidence="6">
    <location>
        <begin position="34"/>
        <end position="51"/>
    </location>
</feature>
<evidence type="ECO:0000256" key="1">
    <source>
        <dbReference type="ARBA" id="ARBA00015492"/>
    </source>
</evidence>
<dbReference type="PANTHER" id="PTHR45626">
    <property type="entry name" value="TRANSCRIPTION TERMINATION FACTOR 2-RELATED"/>
    <property type="match status" value="1"/>
</dbReference>
<proteinExistence type="predicted"/>
<dbReference type="PROSITE" id="PS51163">
    <property type="entry name" value="YRDC"/>
    <property type="match status" value="1"/>
</dbReference>
<dbReference type="SUPFAM" id="SSF55821">
    <property type="entry name" value="YrdC/RibB"/>
    <property type="match status" value="1"/>
</dbReference>
<dbReference type="EMBL" id="JAADJG010000200">
    <property type="protein sequence ID" value="KAF4452090.1"/>
    <property type="molecule type" value="Genomic_DNA"/>
</dbReference>
<reference evidence="11" key="1">
    <citation type="submission" date="2020-01" db="EMBL/GenBank/DDBJ databases">
        <title>Identification and distribution of gene clusters putatively required for synthesis of sphingolipid metabolism inhibitors in phylogenetically diverse species of the filamentous fungus Fusarium.</title>
        <authorList>
            <person name="Kim H.-S."/>
            <person name="Busman M."/>
            <person name="Brown D.W."/>
            <person name="Divon H."/>
            <person name="Uhlig S."/>
            <person name="Proctor R.H."/>
        </authorList>
    </citation>
    <scope>NUCLEOTIDE SEQUENCE</scope>
    <source>
        <strain evidence="11">NRRL 53441</strain>
    </source>
</reference>
<dbReference type="GO" id="GO:0008270">
    <property type="term" value="F:zinc ion binding"/>
    <property type="evidence" value="ECO:0007669"/>
    <property type="project" value="UniProtKB-KW"/>
</dbReference>
<dbReference type="PROSITE" id="PS50089">
    <property type="entry name" value="ZF_RING_2"/>
    <property type="match status" value="1"/>
</dbReference>
<evidence type="ECO:0000256" key="6">
    <source>
        <dbReference type="SAM" id="MobiDB-lite"/>
    </source>
</evidence>
<dbReference type="SUPFAM" id="SSF57850">
    <property type="entry name" value="RING/U-box"/>
    <property type="match status" value="1"/>
</dbReference>
<dbReference type="InterPro" id="IPR017945">
    <property type="entry name" value="DHBP_synth_RibB-like_a/b_dom"/>
</dbReference>
<organism evidence="11 12">
    <name type="scientific">Fusarium austroafricanum</name>
    <dbReference type="NCBI Taxonomy" id="2364996"/>
    <lineage>
        <taxon>Eukaryota</taxon>
        <taxon>Fungi</taxon>
        <taxon>Dikarya</taxon>
        <taxon>Ascomycota</taxon>
        <taxon>Pezizomycotina</taxon>
        <taxon>Sordariomycetes</taxon>
        <taxon>Hypocreomycetidae</taxon>
        <taxon>Hypocreales</taxon>
        <taxon>Nectriaceae</taxon>
        <taxon>Fusarium</taxon>
        <taxon>Fusarium concolor species complex</taxon>
    </lineage>
</organism>
<name>A0A8H4KL30_9HYPO</name>
<dbReference type="GO" id="GO:0006281">
    <property type="term" value="P:DNA repair"/>
    <property type="evidence" value="ECO:0007669"/>
    <property type="project" value="TreeGrafter"/>
</dbReference>
<keyword evidence="5" id="KW-0863">Zinc-finger</keyword>
<protein>
    <recommendedName>
        <fullName evidence="1">Threonylcarbamoyl-AMP synthase</fullName>
    </recommendedName>
</protein>
<dbReference type="GO" id="GO:0005524">
    <property type="term" value="F:ATP binding"/>
    <property type="evidence" value="ECO:0007669"/>
    <property type="project" value="UniProtKB-KW"/>
</dbReference>
<evidence type="ECO:0000259" key="10">
    <source>
        <dbReference type="PROSITE" id="PS51194"/>
    </source>
</evidence>
<dbReference type="InterPro" id="IPR006070">
    <property type="entry name" value="Sua5-like_dom"/>
</dbReference>
<evidence type="ECO:0000259" key="9">
    <source>
        <dbReference type="PROSITE" id="PS51192"/>
    </source>
</evidence>